<dbReference type="EMBL" id="JAKIXB020000021">
    <property type="protein sequence ID" value="KAL1599136.1"/>
    <property type="molecule type" value="Genomic_DNA"/>
</dbReference>
<comment type="caution">
    <text evidence="1">The sequence shown here is derived from an EMBL/GenBank/DDBJ whole genome shotgun (WGS) entry which is preliminary data.</text>
</comment>
<dbReference type="Proteomes" id="UP001521222">
    <property type="component" value="Unassembled WGS sequence"/>
</dbReference>
<reference evidence="1 2" key="1">
    <citation type="submission" date="2024-02" db="EMBL/GenBank/DDBJ databases">
        <title>De novo assembly and annotation of 12 fungi associated with fruit tree decline syndrome in Ontario, Canada.</title>
        <authorList>
            <person name="Sulman M."/>
            <person name="Ellouze W."/>
            <person name="Ilyukhin E."/>
        </authorList>
    </citation>
    <scope>NUCLEOTIDE SEQUENCE [LARGE SCALE GENOMIC DNA]</scope>
    <source>
        <strain evidence="1 2">M97-236</strain>
    </source>
</reference>
<evidence type="ECO:0000313" key="2">
    <source>
        <dbReference type="Proteomes" id="UP001521222"/>
    </source>
</evidence>
<keyword evidence="2" id="KW-1185">Reference proteome</keyword>
<proteinExistence type="predicted"/>
<organism evidence="1 2">
    <name type="scientific">Nothophoma quercina</name>
    <dbReference type="NCBI Taxonomy" id="749835"/>
    <lineage>
        <taxon>Eukaryota</taxon>
        <taxon>Fungi</taxon>
        <taxon>Dikarya</taxon>
        <taxon>Ascomycota</taxon>
        <taxon>Pezizomycotina</taxon>
        <taxon>Dothideomycetes</taxon>
        <taxon>Pleosporomycetidae</taxon>
        <taxon>Pleosporales</taxon>
        <taxon>Pleosporineae</taxon>
        <taxon>Didymellaceae</taxon>
        <taxon>Nothophoma</taxon>
    </lineage>
</organism>
<sequence length="337" mass="38170">MNRPETSPKVLEQISIITSELPEVITVKKMAQFNILNADARTTRKQARIESRILEIASKIANDKYAAKMYSNFHTWEAFRNISTKASARALVPDLVTTMHPFGNCLTMAFECADELRTALEAEGPEYAEYADRVQFVSNNWKQRATSAREYHCITIVRLATHCIVVDAVACATASKVPLGQLFKPPGCSSHGFVYVAIGDARLLVEYEPNEPSFALARLEGTLQNLEYPSVNYHMRGELPSRRKIMVHQTWERRPNDDLAFEELADGQGFVVETCQVHVNFVKRKIAAKYIPYADCLQRPEYASVLKRMRVTKDFTPPKQGLWSAKLKISLVVHDED</sequence>
<name>A0ABR3R3Y2_9PLEO</name>
<protein>
    <submittedName>
        <fullName evidence="1">Uncharacterized protein</fullName>
    </submittedName>
</protein>
<accession>A0ABR3R3Y2</accession>
<gene>
    <name evidence="1" type="ORF">SLS59_006588</name>
</gene>
<evidence type="ECO:0000313" key="1">
    <source>
        <dbReference type="EMBL" id="KAL1599136.1"/>
    </source>
</evidence>